<dbReference type="Pfam" id="PF04536">
    <property type="entry name" value="TPM_phosphatase"/>
    <property type="match status" value="1"/>
</dbReference>
<evidence type="ECO:0000259" key="2">
    <source>
        <dbReference type="Pfam" id="PF04536"/>
    </source>
</evidence>
<keyword evidence="1" id="KW-0812">Transmembrane</keyword>
<proteinExistence type="predicted"/>
<dbReference type="InterPro" id="IPR007621">
    <property type="entry name" value="TPM_dom"/>
</dbReference>
<feature type="transmembrane region" description="Helical" evidence="1">
    <location>
        <begin position="41"/>
        <end position="62"/>
    </location>
</feature>
<feature type="domain" description="TPM" evidence="2">
    <location>
        <begin position="136"/>
        <end position="208"/>
    </location>
</feature>
<keyword evidence="1" id="KW-0472">Membrane</keyword>
<comment type="caution">
    <text evidence="3">The sequence shown here is derived from an EMBL/GenBank/DDBJ whole genome shotgun (WGS) entry which is preliminary data.</text>
</comment>
<organism evidence="3 4">
    <name type="scientific">Labrys miyagiensis</name>
    <dbReference type="NCBI Taxonomy" id="346912"/>
    <lineage>
        <taxon>Bacteria</taxon>
        <taxon>Pseudomonadati</taxon>
        <taxon>Pseudomonadota</taxon>
        <taxon>Alphaproteobacteria</taxon>
        <taxon>Hyphomicrobiales</taxon>
        <taxon>Xanthobacteraceae</taxon>
        <taxon>Labrys</taxon>
    </lineage>
</organism>
<accession>A0ABQ6CRX7</accession>
<dbReference type="Proteomes" id="UP001156882">
    <property type="component" value="Unassembled WGS sequence"/>
</dbReference>
<keyword evidence="4" id="KW-1185">Reference proteome</keyword>
<reference evidence="4" key="1">
    <citation type="journal article" date="2019" name="Int. J. Syst. Evol. Microbiol.">
        <title>The Global Catalogue of Microorganisms (GCM) 10K type strain sequencing project: providing services to taxonomists for standard genome sequencing and annotation.</title>
        <authorList>
            <consortium name="The Broad Institute Genomics Platform"/>
            <consortium name="The Broad Institute Genome Sequencing Center for Infectious Disease"/>
            <person name="Wu L."/>
            <person name="Ma J."/>
        </authorList>
    </citation>
    <scope>NUCLEOTIDE SEQUENCE [LARGE SCALE GENOMIC DNA]</scope>
    <source>
        <strain evidence="4">NBRC 101365</strain>
    </source>
</reference>
<dbReference type="Gene3D" id="3.10.310.50">
    <property type="match status" value="1"/>
</dbReference>
<evidence type="ECO:0000313" key="4">
    <source>
        <dbReference type="Proteomes" id="UP001156882"/>
    </source>
</evidence>
<dbReference type="RefSeq" id="WP_284315516.1">
    <property type="nucleotide sequence ID" value="NZ_BSPC01000063.1"/>
</dbReference>
<name>A0ABQ6CRX7_9HYPH</name>
<keyword evidence="1" id="KW-1133">Transmembrane helix</keyword>
<protein>
    <submittedName>
        <fullName evidence="3">Membrane protein</fullName>
    </submittedName>
</protein>
<evidence type="ECO:0000256" key="1">
    <source>
        <dbReference type="SAM" id="Phobius"/>
    </source>
</evidence>
<dbReference type="EMBL" id="BSPC01000063">
    <property type="protein sequence ID" value="GLS22560.1"/>
    <property type="molecule type" value="Genomic_DNA"/>
</dbReference>
<evidence type="ECO:0000313" key="3">
    <source>
        <dbReference type="EMBL" id="GLS22560.1"/>
    </source>
</evidence>
<feature type="transmembrane region" description="Helical" evidence="1">
    <location>
        <begin position="95"/>
        <end position="116"/>
    </location>
</feature>
<sequence>MARLLTQEDHDRVAAAITAAEARTSGEIYCIVAHSVATYRWIPVTLAAVAVLLTPLAVSLFAPDLHRWPLLGTDWTSGNLTAADADAAVKTGLRALSLLQIAVFVIVAALSWPHAVRLRLAPPPMRRHKVLHTARSQFLAQGLQQTRDRTGLMLFIAMAERQAVLIADQGIDSRVEQSVWDDTVVQLTKAAGAGQIVDGLVTAIGRCGDILAQHFPPESQPLNQLPNRVVEL</sequence>
<gene>
    <name evidence="3" type="ORF">GCM10007874_55780</name>
</gene>